<feature type="modified residue" description="4-aspartylphosphate" evidence="2">
    <location>
        <position position="118"/>
    </location>
</feature>
<evidence type="ECO:0000313" key="5">
    <source>
        <dbReference type="Proteomes" id="UP001589628"/>
    </source>
</evidence>
<dbReference type="SMART" id="SM00448">
    <property type="entry name" value="REC"/>
    <property type="match status" value="1"/>
</dbReference>
<dbReference type="InterPro" id="IPR011006">
    <property type="entry name" value="CheY-like_superfamily"/>
</dbReference>
<keyword evidence="5" id="KW-1185">Reference proteome</keyword>
<protein>
    <submittedName>
        <fullName evidence="4">Response regulator</fullName>
    </submittedName>
</protein>
<evidence type="ECO:0000313" key="4">
    <source>
        <dbReference type="EMBL" id="MFB9885673.1"/>
    </source>
</evidence>
<dbReference type="Gene3D" id="3.40.50.2300">
    <property type="match status" value="1"/>
</dbReference>
<sequence>MKRMLTTGEVANYCGVNFRTVIRWIERGQLKAFKLPGRGDNRISLDNFIDFLHAHQMPVPQELQDSSRRVLIIEDEQPMAHAIERILKRAGMETRVVTDSFQAGSQLYDFNPSLVTLDLQMPGLNGMGVIEYIRSDERWHKLRILVVSAMSEYQLQQALDAGADAVLPKPFENQELVNAIDILLDQEALLSQ</sequence>
<dbReference type="Proteomes" id="UP001589628">
    <property type="component" value="Unassembled WGS sequence"/>
</dbReference>
<dbReference type="RefSeq" id="WP_027313751.1">
    <property type="nucleotide sequence ID" value="NZ_JAUESS010000005.1"/>
</dbReference>
<dbReference type="PROSITE" id="PS50110">
    <property type="entry name" value="RESPONSE_REGULATORY"/>
    <property type="match status" value="1"/>
</dbReference>
<dbReference type="Gene3D" id="1.10.1660.10">
    <property type="match status" value="1"/>
</dbReference>
<dbReference type="Pfam" id="PF00072">
    <property type="entry name" value="Response_reg"/>
    <property type="match status" value="1"/>
</dbReference>
<evidence type="ECO:0000259" key="3">
    <source>
        <dbReference type="PROSITE" id="PS50110"/>
    </source>
</evidence>
<dbReference type="SUPFAM" id="SSF46955">
    <property type="entry name" value="Putative DNA-binding domain"/>
    <property type="match status" value="1"/>
</dbReference>
<dbReference type="SUPFAM" id="SSF52172">
    <property type="entry name" value="CheY-like"/>
    <property type="match status" value="1"/>
</dbReference>
<dbReference type="NCBIfam" id="TIGR01764">
    <property type="entry name" value="excise"/>
    <property type="match status" value="1"/>
</dbReference>
<name>A0ABV5ZAN1_9GAMM</name>
<reference evidence="4 5" key="1">
    <citation type="submission" date="2024-09" db="EMBL/GenBank/DDBJ databases">
        <authorList>
            <person name="Sun Q."/>
            <person name="Mori K."/>
        </authorList>
    </citation>
    <scope>NUCLEOTIDE SEQUENCE [LARGE SCALE GENOMIC DNA]</scope>
    <source>
        <strain evidence="4 5">ATCC 51285</strain>
    </source>
</reference>
<dbReference type="EMBL" id="JBHLZN010000001">
    <property type="protein sequence ID" value="MFB9885673.1"/>
    <property type="molecule type" value="Genomic_DNA"/>
</dbReference>
<comment type="caution">
    <text evidence="4">The sequence shown here is derived from an EMBL/GenBank/DDBJ whole genome shotgun (WGS) entry which is preliminary data.</text>
</comment>
<accession>A0ABV5ZAN1</accession>
<organism evidence="4 5">
    <name type="scientific">Balneatrix alpica</name>
    <dbReference type="NCBI Taxonomy" id="75684"/>
    <lineage>
        <taxon>Bacteria</taxon>
        <taxon>Pseudomonadati</taxon>
        <taxon>Pseudomonadota</taxon>
        <taxon>Gammaproteobacteria</taxon>
        <taxon>Oceanospirillales</taxon>
        <taxon>Balneatrichaceae</taxon>
        <taxon>Balneatrix</taxon>
    </lineage>
</organism>
<dbReference type="PANTHER" id="PTHR44591">
    <property type="entry name" value="STRESS RESPONSE REGULATOR PROTEIN 1"/>
    <property type="match status" value="1"/>
</dbReference>
<evidence type="ECO:0000256" key="2">
    <source>
        <dbReference type="PROSITE-ProRule" id="PRU00169"/>
    </source>
</evidence>
<proteinExistence type="predicted"/>
<dbReference type="InterPro" id="IPR009061">
    <property type="entry name" value="DNA-bd_dom_put_sf"/>
</dbReference>
<dbReference type="InterPro" id="IPR050595">
    <property type="entry name" value="Bact_response_regulator"/>
</dbReference>
<dbReference type="InterPro" id="IPR010093">
    <property type="entry name" value="SinI_DNA-bd"/>
</dbReference>
<dbReference type="InterPro" id="IPR041657">
    <property type="entry name" value="HTH_17"/>
</dbReference>
<feature type="domain" description="Response regulatory" evidence="3">
    <location>
        <begin position="69"/>
        <end position="184"/>
    </location>
</feature>
<dbReference type="InterPro" id="IPR001789">
    <property type="entry name" value="Sig_transdc_resp-reg_receiver"/>
</dbReference>
<keyword evidence="1 2" id="KW-0597">Phosphoprotein</keyword>
<dbReference type="Pfam" id="PF12728">
    <property type="entry name" value="HTH_17"/>
    <property type="match status" value="1"/>
</dbReference>
<evidence type="ECO:0000256" key="1">
    <source>
        <dbReference type="ARBA" id="ARBA00022553"/>
    </source>
</evidence>
<gene>
    <name evidence="4" type="ORF">ACFFLH_04535</name>
</gene>
<dbReference type="PANTHER" id="PTHR44591:SF3">
    <property type="entry name" value="RESPONSE REGULATORY DOMAIN-CONTAINING PROTEIN"/>
    <property type="match status" value="1"/>
</dbReference>